<name>A0A1M5B5Q2_STRHI</name>
<evidence type="ECO:0000256" key="1">
    <source>
        <dbReference type="ARBA" id="ARBA00004418"/>
    </source>
</evidence>
<evidence type="ECO:0000313" key="7">
    <source>
        <dbReference type="Proteomes" id="UP000184501"/>
    </source>
</evidence>
<accession>A0A1M5B5Q2</accession>
<dbReference type="RefSeq" id="WP_073481830.1">
    <property type="nucleotide sequence ID" value="NZ_FQVN01000003.1"/>
</dbReference>
<feature type="chain" id="PRO_5038533014" evidence="5">
    <location>
        <begin position="22"/>
        <end position="344"/>
    </location>
</feature>
<dbReference type="AlphaFoldDB" id="A0A1M5B5Q2"/>
<protein>
    <submittedName>
        <fullName evidence="6">2-aminoethylphosphonate transport system substrate-binding protein</fullName>
    </submittedName>
</protein>
<proteinExistence type="predicted"/>
<sequence length="344" mass="37165">MRRWSRIAVAAALTAVVSLVAGCGGTAGGGGDERKVVLYTADGLADWYGKRFAEFRERTGITVQVVEAGSGEVVSRLEKERANPQADVVVTLPPFVQRAAQQGLLAEYRPPGVEHVALRDPQGRYAAVVNNYLAFIHNPELANPAPRTWDDLLDPRFRKKVQYSTPGQAGDGTAVLLQLQHVLGEQGALDYLAKLEANNVGPSSSTGKLQPKVAKGEILVANGDVQMNLATINRDRSNFRIFFPADAAGKRSTFALPYVAGLAGNAPHADNGRKLLDFLFSAEVQKTVAEAYGRPARADVRPEGEIAGQLDEVLRDVEIWQPDWDRVLGRLDADLAAYAKAVGR</sequence>
<dbReference type="GO" id="GO:0030288">
    <property type="term" value="C:outer membrane-bounded periplasmic space"/>
    <property type="evidence" value="ECO:0007669"/>
    <property type="project" value="TreeGrafter"/>
</dbReference>
<reference evidence="6 7" key="1">
    <citation type="submission" date="2016-11" db="EMBL/GenBank/DDBJ databases">
        <authorList>
            <person name="Jaros S."/>
            <person name="Januszkiewicz K."/>
            <person name="Wedrychowicz H."/>
        </authorList>
    </citation>
    <scope>NUCLEOTIDE SEQUENCE [LARGE SCALE GENOMIC DNA]</scope>
    <source>
        <strain evidence="6 7">DSM 44523</strain>
    </source>
</reference>
<gene>
    <name evidence="6" type="ORF">SAMN05444320_103410</name>
</gene>
<dbReference type="PANTHER" id="PTHR30006:SF3">
    <property type="entry name" value="THIAMINE-BINDING PERIPLASMIC PROTEIN"/>
    <property type="match status" value="1"/>
</dbReference>
<comment type="subcellular location">
    <subcellularLocation>
        <location evidence="1">Periplasm</location>
    </subcellularLocation>
</comment>
<feature type="signal peptide" evidence="5">
    <location>
        <begin position="1"/>
        <end position="21"/>
    </location>
</feature>
<dbReference type="GO" id="GO:0030975">
    <property type="term" value="F:thiamine binding"/>
    <property type="evidence" value="ECO:0007669"/>
    <property type="project" value="TreeGrafter"/>
</dbReference>
<keyword evidence="3 5" id="KW-0732">Signal</keyword>
<dbReference type="Gene3D" id="3.40.190.10">
    <property type="entry name" value="Periplasmic binding protein-like II"/>
    <property type="match status" value="2"/>
</dbReference>
<organism evidence="6 7">
    <name type="scientific">Streptoalloteichus hindustanus</name>
    <dbReference type="NCBI Taxonomy" id="2017"/>
    <lineage>
        <taxon>Bacteria</taxon>
        <taxon>Bacillati</taxon>
        <taxon>Actinomycetota</taxon>
        <taxon>Actinomycetes</taxon>
        <taxon>Pseudonocardiales</taxon>
        <taxon>Pseudonocardiaceae</taxon>
        <taxon>Streptoalloteichus</taxon>
    </lineage>
</organism>
<evidence type="ECO:0000313" key="6">
    <source>
        <dbReference type="EMBL" id="SHF37788.1"/>
    </source>
</evidence>
<dbReference type="STRING" id="2017.SAMN05444320_103410"/>
<dbReference type="GO" id="GO:0015888">
    <property type="term" value="P:thiamine transport"/>
    <property type="evidence" value="ECO:0007669"/>
    <property type="project" value="TreeGrafter"/>
</dbReference>
<keyword evidence="2" id="KW-0813">Transport</keyword>
<dbReference type="PANTHER" id="PTHR30006">
    <property type="entry name" value="THIAMINE-BINDING PERIPLASMIC PROTEIN-RELATED"/>
    <property type="match status" value="1"/>
</dbReference>
<dbReference type="GO" id="GO:0030976">
    <property type="term" value="F:thiamine pyrophosphate binding"/>
    <property type="evidence" value="ECO:0007669"/>
    <property type="project" value="TreeGrafter"/>
</dbReference>
<dbReference type="Proteomes" id="UP000184501">
    <property type="component" value="Unassembled WGS sequence"/>
</dbReference>
<evidence type="ECO:0000256" key="2">
    <source>
        <dbReference type="ARBA" id="ARBA00022448"/>
    </source>
</evidence>
<dbReference type="Pfam" id="PF13343">
    <property type="entry name" value="SBP_bac_6"/>
    <property type="match status" value="1"/>
</dbReference>
<dbReference type="NCBIfam" id="NF011620">
    <property type="entry name" value="PRK15046.1"/>
    <property type="match status" value="1"/>
</dbReference>
<evidence type="ECO:0000256" key="5">
    <source>
        <dbReference type="SAM" id="SignalP"/>
    </source>
</evidence>
<dbReference type="SUPFAM" id="SSF53850">
    <property type="entry name" value="Periplasmic binding protein-like II"/>
    <property type="match status" value="1"/>
</dbReference>
<dbReference type="PROSITE" id="PS51257">
    <property type="entry name" value="PROKAR_LIPOPROTEIN"/>
    <property type="match status" value="1"/>
</dbReference>
<evidence type="ECO:0000256" key="3">
    <source>
        <dbReference type="ARBA" id="ARBA00022729"/>
    </source>
</evidence>
<keyword evidence="7" id="KW-1185">Reference proteome</keyword>
<dbReference type="OrthoDB" id="179400at2"/>
<evidence type="ECO:0000256" key="4">
    <source>
        <dbReference type="ARBA" id="ARBA00022764"/>
    </source>
</evidence>
<dbReference type="EMBL" id="FQVN01000003">
    <property type="protein sequence ID" value="SHF37788.1"/>
    <property type="molecule type" value="Genomic_DNA"/>
</dbReference>
<keyword evidence="4" id="KW-0574">Periplasm</keyword>